<dbReference type="GO" id="GO:0005829">
    <property type="term" value="C:cytosol"/>
    <property type="evidence" value="ECO:0007669"/>
    <property type="project" value="TreeGrafter"/>
</dbReference>
<name>A0A7V8CGQ3_9GAMM</name>
<dbReference type="SUPFAM" id="SSF53098">
    <property type="entry name" value="Ribonuclease H-like"/>
    <property type="match status" value="1"/>
</dbReference>
<evidence type="ECO:0000259" key="4">
    <source>
        <dbReference type="SMART" id="SM00479"/>
    </source>
</evidence>
<evidence type="ECO:0000313" key="6">
    <source>
        <dbReference type="Proteomes" id="UP000449004"/>
    </source>
</evidence>
<dbReference type="EMBL" id="WELC01000003">
    <property type="protein sequence ID" value="KAB7632191.1"/>
    <property type="molecule type" value="Genomic_DNA"/>
</dbReference>
<dbReference type="RefSeq" id="WP_152151148.1">
    <property type="nucleotide sequence ID" value="NZ_WELC01000003.1"/>
</dbReference>
<keyword evidence="3 5" id="KW-0269">Exonuclease</keyword>
<keyword evidence="1" id="KW-0540">Nuclease</keyword>
<organism evidence="5 6">
    <name type="scientific">Stenotrophomonas rhizophila</name>
    <dbReference type="NCBI Taxonomy" id="216778"/>
    <lineage>
        <taxon>Bacteria</taxon>
        <taxon>Pseudomonadati</taxon>
        <taxon>Pseudomonadota</taxon>
        <taxon>Gammaproteobacteria</taxon>
        <taxon>Lysobacterales</taxon>
        <taxon>Lysobacteraceae</taxon>
        <taxon>Stenotrophomonas</taxon>
    </lineage>
</organism>
<dbReference type="AlphaFoldDB" id="A0A7V8CGQ3"/>
<proteinExistence type="predicted"/>
<dbReference type="Pfam" id="PF00929">
    <property type="entry name" value="RNase_T"/>
    <property type="match status" value="1"/>
</dbReference>
<dbReference type="SMART" id="SM00479">
    <property type="entry name" value="EXOIII"/>
    <property type="match status" value="1"/>
</dbReference>
<dbReference type="InterPro" id="IPR036397">
    <property type="entry name" value="RNaseH_sf"/>
</dbReference>
<evidence type="ECO:0000256" key="2">
    <source>
        <dbReference type="ARBA" id="ARBA00022801"/>
    </source>
</evidence>
<accession>A0A7V8CGQ3</accession>
<dbReference type="Gene3D" id="3.30.420.10">
    <property type="entry name" value="Ribonuclease H-like superfamily/Ribonuclease H"/>
    <property type="match status" value="1"/>
</dbReference>
<reference evidence="5 6" key="1">
    <citation type="submission" date="2019-10" db="EMBL/GenBank/DDBJ databases">
        <title>Halotolerant bacteria associated to Saharan-endemic halophytes Stipa tenacissima L. and Atriplex halimus L mitigate salt stress and promote growth of tomato plants.</title>
        <authorList>
            <person name="Dif G."/>
        </authorList>
    </citation>
    <scope>NUCLEOTIDE SEQUENCE [LARGE SCALE GENOMIC DNA]</scope>
    <source>
        <strain evidence="5 6">IS26</strain>
    </source>
</reference>
<dbReference type="GO" id="GO:0003676">
    <property type="term" value="F:nucleic acid binding"/>
    <property type="evidence" value="ECO:0007669"/>
    <property type="project" value="InterPro"/>
</dbReference>
<gene>
    <name evidence="5" type="ORF">F9K92_02910</name>
</gene>
<dbReference type="GO" id="GO:0008408">
    <property type="term" value="F:3'-5' exonuclease activity"/>
    <property type="evidence" value="ECO:0007669"/>
    <property type="project" value="TreeGrafter"/>
</dbReference>
<dbReference type="PANTHER" id="PTHR30231">
    <property type="entry name" value="DNA POLYMERASE III SUBUNIT EPSILON"/>
    <property type="match status" value="1"/>
</dbReference>
<dbReference type="PANTHER" id="PTHR30231:SF4">
    <property type="entry name" value="PROTEIN NEN2"/>
    <property type="match status" value="1"/>
</dbReference>
<keyword evidence="2" id="KW-0378">Hydrolase</keyword>
<dbReference type="InterPro" id="IPR013520">
    <property type="entry name" value="Ribonucl_H"/>
</dbReference>
<sequence length="181" mass="19975">MTKNLEVFISVDVETAGPIPGEYALLSIGACDAYQPGRTFSCQLKPTTRKADPKALEVAGLSLDELDRTGLEPEAAMGNFRDWVLEVAGAEADPVFVGFNAAFDWSFVNYYFHRYLSTNPFGFAALDIKSLYMGATNCTWAGTKSSHIAKALHPKLEGTHDALEDALYQAELFRRIRSVER</sequence>
<evidence type="ECO:0000256" key="1">
    <source>
        <dbReference type="ARBA" id="ARBA00022722"/>
    </source>
</evidence>
<feature type="domain" description="Exonuclease" evidence="4">
    <location>
        <begin position="7"/>
        <end position="181"/>
    </location>
</feature>
<dbReference type="GO" id="GO:0006259">
    <property type="term" value="P:DNA metabolic process"/>
    <property type="evidence" value="ECO:0007669"/>
    <property type="project" value="UniProtKB-ARBA"/>
</dbReference>
<protein>
    <submittedName>
        <fullName evidence="5">3'-5' exonuclease</fullName>
    </submittedName>
</protein>
<dbReference type="InterPro" id="IPR012337">
    <property type="entry name" value="RNaseH-like_sf"/>
</dbReference>
<dbReference type="Proteomes" id="UP000449004">
    <property type="component" value="Unassembled WGS sequence"/>
</dbReference>
<evidence type="ECO:0000313" key="5">
    <source>
        <dbReference type="EMBL" id="KAB7632191.1"/>
    </source>
</evidence>
<comment type="caution">
    <text evidence="5">The sequence shown here is derived from an EMBL/GenBank/DDBJ whole genome shotgun (WGS) entry which is preliminary data.</text>
</comment>
<evidence type="ECO:0000256" key="3">
    <source>
        <dbReference type="ARBA" id="ARBA00022839"/>
    </source>
</evidence>
<dbReference type="CDD" id="cd06127">
    <property type="entry name" value="DEDDh"/>
    <property type="match status" value="1"/>
</dbReference>